<evidence type="ECO:0000313" key="2">
    <source>
        <dbReference type="WBParaSite" id="PgR350_g002_t01"/>
    </source>
</evidence>
<organism evidence="1 2">
    <name type="scientific">Parascaris univalens</name>
    <name type="common">Nematode worm</name>
    <dbReference type="NCBI Taxonomy" id="6257"/>
    <lineage>
        <taxon>Eukaryota</taxon>
        <taxon>Metazoa</taxon>
        <taxon>Ecdysozoa</taxon>
        <taxon>Nematoda</taxon>
        <taxon>Chromadorea</taxon>
        <taxon>Rhabditida</taxon>
        <taxon>Spirurina</taxon>
        <taxon>Ascaridomorpha</taxon>
        <taxon>Ascaridoidea</taxon>
        <taxon>Ascarididae</taxon>
        <taxon>Parascaris</taxon>
    </lineage>
</organism>
<dbReference type="Proteomes" id="UP000887569">
    <property type="component" value="Unplaced"/>
</dbReference>
<keyword evidence="1" id="KW-1185">Reference proteome</keyword>
<reference evidence="2" key="1">
    <citation type="submission" date="2022-11" db="UniProtKB">
        <authorList>
            <consortium name="WormBaseParasite"/>
        </authorList>
    </citation>
    <scope>IDENTIFICATION</scope>
</reference>
<evidence type="ECO:0000313" key="1">
    <source>
        <dbReference type="Proteomes" id="UP000887569"/>
    </source>
</evidence>
<name>A0A915CLM5_PARUN</name>
<dbReference type="AlphaFoldDB" id="A0A915CLM5"/>
<sequence length="192" mass="21807">MWPRGAMDKASVYGTEDCRFESCRGRVGHYTSTSIAVILLWRRISTLENILVFVGNDSEFISQPETVCDPKIVKHEKYVAAWRNGQRVGLRNRRLQVRILPWSCWTLYKHKHCCDTVVATNLHSRKHILVFVGNDSELPAQPETVCDPKSFRTEKACGRVAQWTTRRSTEPKIAGSNPAVVVLDIIQAEALL</sequence>
<proteinExistence type="predicted"/>
<accession>A0A915CLM5</accession>
<dbReference type="WBParaSite" id="PgR350_g002_t01">
    <property type="protein sequence ID" value="PgR350_g002_t01"/>
    <property type="gene ID" value="PgR350_g002"/>
</dbReference>
<protein>
    <submittedName>
        <fullName evidence="2">Uncharacterized protein</fullName>
    </submittedName>
</protein>